<dbReference type="SMART" id="SM00028">
    <property type="entry name" value="TPR"/>
    <property type="match status" value="2"/>
</dbReference>
<dbReference type="SUPFAM" id="SSF48452">
    <property type="entry name" value="TPR-like"/>
    <property type="match status" value="1"/>
</dbReference>
<dbReference type="STRING" id="407821.A0A087T610"/>
<dbReference type="Proteomes" id="UP000054359">
    <property type="component" value="Unassembled WGS sequence"/>
</dbReference>
<proteinExistence type="predicted"/>
<dbReference type="GO" id="GO:0044231">
    <property type="term" value="C:host cell presynaptic membrane"/>
    <property type="evidence" value="ECO:0007669"/>
    <property type="project" value="UniProtKB-KW"/>
</dbReference>
<feature type="repeat" description="ANK" evidence="9">
    <location>
        <begin position="204"/>
        <end position="235"/>
    </location>
</feature>
<dbReference type="Gene3D" id="1.25.40.10">
    <property type="entry name" value="Tetratricopeptide repeat domain"/>
    <property type="match status" value="1"/>
</dbReference>
<feature type="repeat" description="ANK" evidence="9">
    <location>
        <begin position="236"/>
        <end position="268"/>
    </location>
</feature>
<dbReference type="EMBL" id="KK113593">
    <property type="protein sequence ID" value="KFM60549.1"/>
    <property type="molecule type" value="Genomic_DNA"/>
</dbReference>
<dbReference type="InterPro" id="IPR036770">
    <property type="entry name" value="Ankyrin_rpt-contain_sf"/>
</dbReference>
<feature type="non-terminal residue" evidence="10">
    <location>
        <position position="536"/>
    </location>
</feature>
<evidence type="ECO:0000256" key="2">
    <source>
        <dbReference type="ARBA" id="ARBA00022483"/>
    </source>
</evidence>
<evidence type="ECO:0000313" key="11">
    <source>
        <dbReference type="Proteomes" id="UP000054359"/>
    </source>
</evidence>
<evidence type="ECO:0000256" key="6">
    <source>
        <dbReference type="ARBA" id="ARBA00023028"/>
    </source>
</evidence>
<dbReference type="SMART" id="SM00248">
    <property type="entry name" value="ANK"/>
    <property type="match status" value="10"/>
</dbReference>
<feature type="repeat" description="ANK" evidence="9">
    <location>
        <begin position="1"/>
        <end position="31"/>
    </location>
</feature>
<keyword evidence="5" id="KW-0677">Repeat</keyword>
<dbReference type="OrthoDB" id="5958958at2759"/>
<dbReference type="InterPro" id="IPR011990">
    <property type="entry name" value="TPR-like_helical_dom_sf"/>
</dbReference>
<dbReference type="Pfam" id="PF12796">
    <property type="entry name" value="Ank_2"/>
    <property type="match status" value="3"/>
</dbReference>
<keyword evidence="4" id="KW-0528">Neurotoxin</keyword>
<feature type="repeat" description="ANK" evidence="9">
    <location>
        <begin position="269"/>
        <end position="301"/>
    </location>
</feature>
<protein>
    <submittedName>
        <fullName evidence="10">Protein TANC2</fullName>
    </submittedName>
</protein>
<feature type="repeat" description="ANK" evidence="9">
    <location>
        <begin position="171"/>
        <end position="203"/>
    </location>
</feature>
<dbReference type="PANTHER" id="PTHR23206:SF8">
    <property type="entry name" value="ANKYRIN REPEAT AND KH DOMAIN-CONTAINING 1"/>
    <property type="match status" value="1"/>
</dbReference>
<dbReference type="PROSITE" id="PS50088">
    <property type="entry name" value="ANK_REPEAT"/>
    <property type="match status" value="7"/>
</dbReference>
<feature type="repeat" description="ANK" evidence="9">
    <location>
        <begin position="138"/>
        <end position="170"/>
    </location>
</feature>
<keyword evidence="11" id="KW-1185">Reference proteome</keyword>
<dbReference type="GO" id="GO:0006887">
    <property type="term" value="P:exocytosis"/>
    <property type="evidence" value="ECO:0007669"/>
    <property type="project" value="UniProtKB-KW"/>
</dbReference>
<dbReference type="PROSITE" id="PS50297">
    <property type="entry name" value="ANK_REP_REGION"/>
    <property type="match status" value="2"/>
</dbReference>
<dbReference type="InterPro" id="IPR002110">
    <property type="entry name" value="Ankyrin_rpt"/>
</dbReference>
<keyword evidence="2" id="KW-0268">Exocytosis</keyword>
<feature type="repeat" description="ANK" evidence="9">
    <location>
        <begin position="32"/>
        <end position="64"/>
    </location>
</feature>
<evidence type="ECO:0000256" key="1">
    <source>
        <dbReference type="ARBA" id="ARBA00004175"/>
    </source>
</evidence>
<accession>A0A087T610</accession>
<gene>
    <name evidence="10" type="ORF">X975_18244</name>
</gene>
<evidence type="ECO:0000256" key="4">
    <source>
        <dbReference type="ARBA" id="ARBA00022699"/>
    </source>
</evidence>
<evidence type="ECO:0000313" key="10">
    <source>
        <dbReference type="EMBL" id="KFM60549.1"/>
    </source>
</evidence>
<evidence type="ECO:0000256" key="7">
    <source>
        <dbReference type="ARBA" id="ARBA00023043"/>
    </source>
</evidence>
<dbReference type="OMA" id="CEPTKLE"/>
<keyword evidence="7 9" id="KW-0040">ANK repeat</keyword>
<reference evidence="10 11" key="1">
    <citation type="submission" date="2013-11" db="EMBL/GenBank/DDBJ databases">
        <title>Genome sequencing of Stegodyphus mimosarum.</title>
        <authorList>
            <person name="Bechsgaard J."/>
        </authorList>
    </citation>
    <scope>NUCLEOTIDE SEQUENCE [LARGE SCALE GENOMIC DNA]</scope>
</reference>
<dbReference type="Pfam" id="PF00023">
    <property type="entry name" value="Ank"/>
    <property type="match status" value="1"/>
</dbReference>
<dbReference type="InterPro" id="IPR019734">
    <property type="entry name" value="TPR_rpt"/>
</dbReference>
<keyword evidence="8" id="KW-0472">Membrane</keyword>
<dbReference type="PANTHER" id="PTHR23206">
    <property type="entry name" value="MASK PROTEIN"/>
    <property type="match status" value="1"/>
</dbReference>
<keyword evidence="6" id="KW-0638">Presynaptic neurotoxin</keyword>
<evidence type="ECO:0000256" key="5">
    <source>
        <dbReference type="ARBA" id="ARBA00022737"/>
    </source>
</evidence>
<comment type="subcellular location">
    <subcellularLocation>
        <location evidence="1">Target cell membrane</location>
    </subcellularLocation>
</comment>
<name>A0A087T610_STEMI</name>
<dbReference type="Gene3D" id="1.25.40.20">
    <property type="entry name" value="Ankyrin repeat-containing domain"/>
    <property type="match status" value="3"/>
</dbReference>
<dbReference type="SUPFAM" id="SSF48403">
    <property type="entry name" value="Ankyrin repeat"/>
    <property type="match status" value="1"/>
</dbReference>
<dbReference type="AlphaFoldDB" id="A0A087T610"/>
<dbReference type="InterPro" id="IPR051631">
    <property type="entry name" value="Ankyrin-KH/SAM_domain"/>
</dbReference>
<evidence type="ECO:0000256" key="8">
    <source>
        <dbReference type="ARBA" id="ARBA00023298"/>
    </source>
</evidence>
<evidence type="ECO:0000256" key="3">
    <source>
        <dbReference type="ARBA" id="ARBA00022537"/>
    </source>
</evidence>
<dbReference type="GO" id="GO:0044218">
    <property type="term" value="C:other organism cell membrane"/>
    <property type="evidence" value="ECO:0007669"/>
    <property type="project" value="UniProtKB-KW"/>
</dbReference>
<organism evidence="10 11">
    <name type="scientific">Stegodyphus mimosarum</name>
    <name type="common">African social velvet spider</name>
    <dbReference type="NCBI Taxonomy" id="407821"/>
    <lineage>
        <taxon>Eukaryota</taxon>
        <taxon>Metazoa</taxon>
        <taxon>Ecdysozoa</taxon>
        <taxon>Arthropoda</taxon>
        <taxon>Chelicerata</taxon>
        <taxon>Arachnida</taxon>
        <taxon>Araneae</taxon>
        <taxon>Araneomorphae</taxon>
        <taxon>Entelegynae</taxon>
        <taxon>Eresoidea</taxon>
        <taxon>Eresidae</taxon>
        <taxon>Stegodyphus</taxon>
    </lineage>
</organism>
<keyword evidence="8" id="KW-1053">Target membrane</keyword>
<sequence>MPIIAVAAHHGFLDMVCLLVEFGADVNATSNAGLGALALSCQKGCIDIVRVLLMKGAKINQLDDEGKCPLVHAASNGHLDVVMHLLQSDWPTEEGNGPSLPEAAQSSLIAAAYNGCANVCEYLLDMPEVRINDLDKLTGHSALTAASCAGQLQICNILLRRNASVSVTNQRKETPLLCSVFEGHWEIAEKLLLHGASLEQSDTLGRTPLMLAAMGGHPVLELFLSKGASTELSDKEGLTALSWACLKGHYQAVQCLLNHGSDANHADKSGRTPLDFAAYNGDPEIVQLLLDSGALMEHVDLTGMRPLDRAIGCKNTGAVIRFLHKGAKLGSQTWAMAQGNPEILILLLTKLLEDATILCKRTRMKDAAHRYLYALKKFPSESNSCHDQRFLQIKFQLFLGLSRCRRKMNELTLAIEAAEQAILLKPKSFEGYYARCRAHEALGLHESALADIVEALKLAPQNQDMKRVLMRLKDQISKANGANNPACEKIKPESYIGFSGLEFPKAESFGSTETIDQLCNLTLNLVEDLNQLKDRM</sequence>
<keyword evidence="6" id="KW-0800">Toxin</keyword>
<keyword evidence="3" id="KW-1052">Target cell membrane</keyword>
<evidence type="ECO:0000256" key="9">
    <source>
        <dbReference type="PROSITE-ProRule" id="PRU00023"/>
    </source>
</evidence>